<reference evidence="6" key="3">
    <citation type="submission" date="2025-09" db="UniProtKB">
        <authorList>
            <consortium name="Ensembl"/>
        </authorList>
    </citation>
    <scope>IDENTIFICATION</scope>
</reference>
<reference evidence="6" key="2">
    <citation type="submission" date="2025-08" db="UniProtKB">
        <authorList>
            <consortium name="Ensembl"/>
        </authorList>
    </citation>
    <scope>IDENTIFICATION</scope>
</reference>
<dbReference type="InterPro" id="IPR003599">
    <property type="entry name" value="Ig_sub"/>
</dbReference>
<dbReference type="Proteomes" id="UP000265040">
    <property type="component" value="Chromosome 19"/>
</dbReference>
<proteinExistence type="predicted"/>
<protein>
    <recommendedName>
        <fullName evidence="5">Immunoglobulin domain-containing protein</fullName>
    </recommendedName>
</protein>
<evidence type="ECO:0000256" key="1">
    <source>
        <dbReference type="ARBA" id="ARBA00004370"/>
    </source>
</evidence>
<evidence type="ECO:0000259" key="5">
    <source>
        <dbReference type="SMART" id="SM00409"/>
    </source>
</evidence>
<dbReference type="SUPFAM" id="SSF48726">
    <property type="entry name" value="Immunoglobulin"/>
    <property type="match status" value="2"/>
</dbReference>
<dbReference type="Ensembl" id="ENSATET00000001061.2">
    <property type="protein sequence ID" value="ENSATEP00000001040.2"/>
    <property type="gene ID" value="ENSATEG00000000749.2"/>
</dbReference>
<dbReference type="GeneTree" id="ENSGT00950000182977"/>
<feature type="domain" description="Immunoglobulin" evidence="5">
    <location>
        <begin position="28"/>
        <end position="126"/>
    </location>
</feature>
<evidence type="ECO:0000313" key="6">
    <source>
        <dbReference type="Ensembl" id="ENSATEP00000001040.2"/>
    </source>
</evidence>
<dbReference type="Gene3D" id="2.60.40.10">
    <property type="entry name" value="Immunoglobulins"/>
    <property type="match status" value="2"/>
</dbReference>
<evidence type="ECO:0000256" key="2">
    <source>
        <dbReference type="ARBA" id="ARBA00022692"/>
    </source>
</evidence>
<dbReference type="AlphaFoldDB" id="A0A3Q1H1G4"/>
<dbReference type="STRING" id="64144.ENSATEP00000001040"/>
<name>A0A3Q1H1G4_ANATE</name>
<dbReference type="SMART" id="SM00409">
    <property type="entry name" value="IG"/>
    <property type="match status" value="2"/>
</dbReference>
<feature type="signal peptide" evidence="4">
    <location>
        <begin position="1"/>
        <end position="24"/>
    </location>
</feature>
<organism evidence="6 7">
    <name type="scientific">Anabas testudineus</name>
    <name type="common">Climbing perch</name>
    <name type="synonym">Anthias testudineus</name>
    <dbReference type="NCBI Taxonomy" id="64144"/>
    <lineage>
        <taxon>Eukaryota</taxon>
        <taxon>Metazoa</taxon>
        <taxon>Chordata</taxon>
        <taxon>Craniata</taxon>
        <taxon>Vertebrata</taxon>
        <taxon>Euteleostomi</taxon>
        <taxon>Actinopterygii</taxon>
        <taxon>Neopterygii</taxon>
        <taxon>Teleostei</taxon>
        <taxon>Neoteleostei</taxon>
        <taxon>Acanthomorphata</taxon>
        <taxon>Anabantaria</taxon>
        <taxon>Anabantiformes</taxon>
        <taxon>Anabantoidei</taxon>
        <taxon>Anabantidae</taxon>
        <taxon>Anabas</taxon>
    </lineage>
</organism>
<feature type="domain" description="Immunoglobulin" evidence="5">
    <location>
        <begin position="136"/>
        <end position="222"/>
    </location>
</feature>
<dbReference type="CDD" id="cd05716">
    <property type="entry name" value="IgV_pIgR_like"/>
    <property type="match status" value="1"/>
</dbReference>
<dbReference type="OrthoDB" id="8920197at2759"/>
<accession>A0A3Q1H1G4</accession>
<evidence type="ECO:0000256" key="4">
    <source>
        <dbReference type="SAM" id="SignalP"/>
    </source>
</evidence>
<dbReference type="PANTHER" id="PTHR11860">
    <property type="entry name" value="POLYMERIC-IMMUNOGLOBULIN RECEPTOR"/>
    <property type="match status" value="1"/>
</dbReference>
<dbReference type="InterPro" id="IPR013783">
    <property type="entry name" value="Ig-like_fold"/>
</dbReference>
<evidence type="ECO:0000256" key="3">
    <source>
        <dbReference type="ARBA" id="ARBA00023136"/>
    </source>
</evidence>
<keyword evidence="2" id="KW-0812">Transmembrane</keyword>
<sequence length="312" mass="34398">NIQLLVSVLPVLILNMVLVAGLHSITTVSEVSVKAGGSISIPCLYDSKYTHHVKYLCRGHKWVTCSYTVKTDEAGSSQRFSISDDKDQRIFTVTINNLTDDDSHYWCIVEIKDGSDVGKYFRLSVTRGSPLLYVDHQEMTGFNGDDVTISCYHSISGEGGWCRLGGSCVMESSGSIDGTTVIINVNVPGAFTVTMRGLRTESSGWYFCVKGDLQMPVHLTVNEKQERPSTSGYQTTHDILLINICHLRVDGIGQVLSSAWFHPDMTLGIQAKEFNLCFIRPENLVSHALRVLQVHLGCHVPFTGLIGGVLQR</sequence>
<comment type="subcellular location">
    <subcellularLocation>
        <location evidence="1">Membrane</location>
    </subcellularLocation>
</comment>
<keyword evidence="4" id="KW-0732">Signal</keyword>
<dbReference type="InParanoid" id="A0A3Q1H1G4"/>
<keyword evidence="7" id="KW-1185">Reference proteome</keyword>
<evidence type="ECO:0000313" key="7">
    <source>
        <dbReference type="Proteomes" id="UP000265040"/>
    </source>
</evidence>
<keyword evidence="3" id="KW-0472">Membrane</keyword>
<dbReference type="GO" id="GO:0005886">
    <property type="term" value="C:plasma membrane"/>
    <property type="evidence" value="ECO:0007669"/>
    <property type="project" value="TreeGrafter"/>
</dbReference>
<feature type="chain" id="PRO_5031192291" description="Immunoglobulin domain-containing protein" evidence="4">
    <location>
        <begin position="25"/>
        <end position="312"/>
    </location>
</feature>
<dbReference type="InterPro" id="IPR036179">
    <property type="entry name" value="Ig-like_dom_sf"/>
</dbReference>
<reference evidence="6" key="1">
    <citation type="submission" date="2021-04" db="EMBL/GenBank/DDBJ databases">
        <authorList>
            <consortium name="Wellcome Sanger Institute Data Sharing"/>
        </authorList>
    </citation>
    <scope>NUCLEOTIDE SEQUENCE [LARGE SCALE GENOMIC DNA]</scope>
</reference>
<dbReference type="PANTHER" id="PTHR11860:SF118">
    <property type="entry name" value="CMRF35-LIKE MOLECULE 3-RELATED"/>
    <property type="match status" value="1"/>
</dbReference>
<dbReference type="InterPro" id="IPR050671">
    <property type="entry name" value="CD300_family_receptors"/>
</dbReference>
<dbReference type="GO" id="GO:0004888">
    <property type="term" value="F:transmembrane signaling receptor activity"/>
    <property type="evidence" value="ECO:0007669"/>
    <property type="project" value="TreeGrafter"/>
</dbReference>
<dbReference type="Pfam" id="PF07686">
    <property type="entry name" value="V-set"/>
    <property type="match status" value="1"/>
</dbReference>
<dbReference type="InterPro" id="IPR013106">
    <property type="entry name" value="Ig_V-set"/>
</dbReference>